<dbReference type="InterPro" id="IPR011817">
    <property type="entry name" value="Uridylate_kinase"/>
</dbReference>
<feature type="binding site" evidence="11">
    <location>
        <position position="174"/>
    </location>
    <ligand>
        <name>ATP</name>
        <dbReference type="ChEBI" id="CHEBI:30616"/>
    </ligand>
</feature>
<dbReference type="Proteomes" id="UP001580391">
    <property type="component" value="Unassembled WGS sequence"/>
</dbReference>
<evidence type="ECO:0000259" key="12">
    <source>
        <dbReference type="Pfam" id="PF00696"/>
    </source>
</evidence>
<comment type="pathway">
    <text evidence="2 11">Pyrimidine metabolism; CTP biosynthesis via de novo pathway; UDP from UMP (UMPK route): step 1/1.</text>
</comment>
<name>A0ABV5BR11_9LEPT</name>
<feature type="binding site" evidence="11">
    <location>
        <position position="165"/>
    </location>
    <ligand>
        <name>ATP</name>
        <dbReference type="ChEBI" id="CHEBI:30616"/>
    </ligand>
</feature>
<accession>A0ABV5BR11</accession>
<evidence type="ECO:0000256" key="3">
    <source>
        <dbReference type="ARBA" id="ARBA00007614"/>
    </source>
</evidence>
<evidence type="ECO:0000313" key="14">
    <source>
        <dbReference type="Proteomes" id="UP001580391"/>
    </source>
</evidence>
<dbReference type="InterPro" id="IPR001048">
    <property type="entry name" value="Asp/Glu/Uridylate_kinase"/>
</dbReference>
<feature type="binding site" evidence="11">
    <location>
        <position position="62"/>
    </location>
    <ligand>
        <name>ATP</name>
        <dbReference type="ChEBI" id="CHEBI:30616"/>
    </ligand>
</feature>
<comment type="catalytic activity">
    <reaction evidence="10 11">
        <text>UMP + ATP = UDP + ADP</text>
        <dbReference type="Rhea" id="RHEA:24400"/>
        <dbReference type="ChEBI" id="CHEBI:30616"/>
        <dbReference type="ChEBI" id="CHEBI:57865"/>
        <dbReference type="ChEBI" id="CHEBI:58223"/>
        <dbReference type="ChEBI" id="CHEBI:456216"/>
        <dbReference type="EC" id="2.7.4.22"/>
    </reaction>
</comment>
<evidence type="ECO:0000256" key="7">
    <source>
        <dbReference type="ARBA" id="ARBA00022777"/>
    </source>
</evidence>
<comment type="caution">
    <text evidence="11">Lacks conserved residue(s) required for the propagation of feature annotation.</text>
</comment>
<comment type="function">
    <text evidence="11">Catalyzes the reversible phosphorylation of UMP to UDP.</text>
</comment>
<evidence type="ECO:0000313" key="13">
    <source>
        <dbReference type="EMBL" id="MFB5737750.1"/>
    </source>
</evidence>
<evidence type="ECO:0000256" key="5">
    <source>
        <dbReference type="ARBA" id="ARBA00022679"/>
    </source>
</evidence>
<evidence type="ECO:0000256" key="2">
    <source>
        <dbReference type="ARBA" id="ARBA00004791"/>
    </source>
</evidence>
<dbReference type="EMBL" id="JBHILJ010000008">
    <property type="protein sequence ID" value="MFB5737750.1"/>
    <property type="molecule type" value="Genomic_DNA"/>
</dbReference>
<dbReference type="PANTHER" id="PTHR42833:SF4">
    <property type="entry name" value="URIDYLATE KINASE PUMPKIN, CHLOROPLASTIC"/>
    <property type="match status" value="1"/>
</dbReference>
<organism evidence="13 14">
    <name type="scientific">Leptospira wolffii</name>
    <dbReference type="NCBI Taxonomy" id="409998"/>
    <lineage>
        <taxon>Bacteria</taxon>
        <taxon>Pseudomonadati</taxon>
        <taxon>Spirochaetota</taxon>
        <taxon>Spirochaetia</taxon>
        <taxon>Leptospirales</taxon>
        <taxon>Leptospiraceae</taxon>
        <taxon>Leptospira</taxon>
    </lineage>
</organism>
<sequence length="251" mass="27394">MAQQETAQYKRILIKLSGEALAGEGEFGIDSNKAHSLAEEIKEVHSLGVEIALVVGGGNLIRGASLAKVGMDQATADYMGMLATIQNALALQDACEKKGLYTRVQSAIDIHSIAESYIRRRAVRHLEKKRIVIFAGGIGNPYFTTDTAASLRAVEVGCEVILKATKVDGVYDADPKKEPNAKRYTRISFMESIKRRLKVMDSTALSLCMENNMSIIVFDIFKRGNLKDLVVGGKKIGTLISNSEDIRIDGE</sequence>
<comment type="activity regulation">
    <text evidence="11">Inhibited by UTP.</text>
</comment>
<dbReference type="HAMAP" id="MF_01220_B">
    <property type="entry name" value="PyrH_B"/>
    <property type="match status" value="1"/>
</dbReference>
<proteinExistence type="inferred from homology"/>
<evidence type="ECO:0000256" key="6">
    <source>
        <dbReference type="ARBA" id="ARBA00022741"/>
    </source>
</evidence>
<evidence type="ECO:0000256" key="4">
    <source>
        <dbReference type="ARBA" id="ARBA00022490"/>
    </source>
</evidence>
<comment type="caution">
    <text evidence="13">The sequence shown here is derived from an EMBL/GenBank/DDBJ whole genome shotgun (WGS) entry which is preliminary data.</text>
</comment>
<keyword evidence="7 11" id="KW-0418">Kinase</keyword>
<keyword evidence="8 11" id="KW-0067">ATP-binding</keyword>
<keyword evidence="14" id="KW-1185">Reference proteome</keyword>
<keyword evidence="9 11" id="KW-0665">Pyrimidine biosynthesis</keyword>
<keyword evidence="4 11" id="KW-0963">Cytoplasm</keyword>
<dbReference type="PANTHER" id="PTHR42833">
    <property type="entry name" value="URIDYLATE KINASE"/>
    <property type="match status" value="1"/>
</dbReference>
<dbReference type="Gene3D" id="3.40.1160.10">
    <property type="entry name" value="Acetylglutamate kinase-like"/>
    <property type="match status" value="1"/>
</dbReference>
<dbReference type="NCBIfam" id="TIGR02075">
    <property type="entry name" value="pyrH_bact"/>
    <property type="match status" value="1"/>
</dbReference>
<dbReference type="RefSeq" id="WP_040508075.1">
    <property type="nucleotide sequence ID" value="NZ_JBHILI010000009.1"/>
</dbReference>
<dbReference type="PIRSF" id="PIRSF005650">
    <property type="entry name" value="Uridylate_kin"/>
    <property type="match status" value="1"/>
</dbReference>
<keyword evidence="5 11" id="KW-0808">Transferase</keyword>
<dbReference type="GO" id="GO:0033862">
    <property type="term" value="F:UMP kinase activity"/>
    <property type="evidence" value="ECO:0007669"/>
    <property type="project" value="UniProtKB-EC"/>
</dbReference>
<feature type="binding site" evidence="11">
    <location>
        <begin position="138"/>
        <end position="145"/>
    </location>
    <ligand>
        <name>UMP</name>
        <dbReference type="ChEBI" id="CHEBI:57865"/>
    </ligand>
</feature>
<dbReference type="InterPro" id="IPR015963">
    <property type="entry name" value="Uridylate_kinase_bac"/>
</dbReference>
<feature type="domain" description="Aspartate/glutamate/uridylate kinase" evidence="12">
    <location>
        <begin position="10"/>
        <end position="219"/>
    </location>
</feature>
<keyword evidence="6 11" id="KW-0547">Nucleotide-binding</keyword>
<evidence type="ECO:0000256" key="9">
    <source>
        <dbReference type="ARBA" id="ARBA00022975"/>
    </source>
</evidence>
<dbReference type="EC" id="2.7.4.22" evidence="11"/>
<feature type="binding site" evidence="11">
    <location>
        <position position="58"/>
    </location>
    <ligand>
        <name>ATP</name>
        <dbReference type="ChEBI" id="CHEBI:30616"/>
    </ligand>
</feature>
<dbReference type="CDD" id="cd04254">
    <property type="entry name" value="AAK_UMPK-PyrH-Ec"/>
    <property type="match status" value="1"/>
</dbReference>
<evidence type="ECO:0000256" key="11">
    <source>
        <dbReference type="HAMAP-Rule" id="MF_01220"/>
    </source>
</evidence>
<feature type="binding site" evidence="11">
    <location>
        <position position="171"/>
    </location>
    <ligand>
        <name>ATP</name>
        <dbReference type="ChEBI" id="CHEBI:30616"/>
    </ligand>
</feature>
<feature type="binding site" evidence="11">
    <location>
        <begin position="15"/>
        <end position="18"/>
    </location>
    <ligand>
        <name>ATP</name>
        <dbReference type="ChEBI" id="CHEBI:30616"/>
    </ligand>
</feature>
<dbReference type="Pfam" id="PF00696">
    <property type="entry name" value="AA_kinase"/>
    <property type="match status" value="1"/>
</dbReference>
<gene>
    <name evidence="11 13" type="primary">pyrH</name>
    <name evidence="13" type="ORF">ACE5IX_14595</name>
</gene>
<evidence type="ECO:0000256" key="10">
    <source>
        <dbReference type="ARBA" id="ARBA00047767"/>
    </source>
</evidence>
<evidence type="ECO:0000256" key="1">
    <source>
        <dbReference type="ARBA" id="ARBA00004496"/>
    </source>
</evidence>
<reference evidence="13 14" key="1">
    <citation type="submission" date="2024-09" db="EMBL/GenBank/DDBJ databases">
        <title>Taxonomic and Genotyping Characterization of Leptospira Strains isolated from Multiple Sources in Colombia highlights the importance of intermediate species.</title>
        <authorList>
            <person name="Torres Higuera L."/>
            <person name="Rojas Tapias D."/>
            <person name="Jimenez Velasquez S."/>
            <person name="Renjifo Ibanez C."/>
        </authorList>
    </citation>
    <scope>NUCLEOTIDE SEQUENCE [LARGE SCALE GENOMIC DNA]</scope>
    <source>
        <strain evidence="13 14">Lep080</strain>
    </source>
</reference>
<feature type="binding site" evidence="11">
    <location>
        <position position="77"/>
    </location>
    <ligand>
        <name>UMP</name>
        <dbReference type="ChEBI" id="CHEBI:57865"/>
    </ligand>
</feature>
<feature type="binding site" evidence="11">
    <location>
        <position position="57"/>
    </location>
    <ligand>
        <name>UMP</name>
        <dbReference type="ChEBI" id="CHEBI:57865"/>
    </ligand>
</feature>
<comment type="subcellular location">
    <subcellularLocation>
        <location evidence="1 11">Cytoplasm</location>
    </subcellularLocation>
</comment>
<comment type="similarity">
    <text evidence="3 11">Belongs to the UMP kinase family.</text>
</comment>
<dbReference type="SUPFAM" id="SSF53633">
    <property type="entry name" value="Carbamate kinase-like"/>
    <property type="match status" value="1"/>
</dbReference>
<comment type="subunit">
    <text evidence="11">Homohexamer.</text>
</comment>
<protein>
    <recommendedName>
        <fullName evidence="11">Uridylate kinase</fullName>
        <shortName evidence="11">UK</shortName>
        <ecNumber evidence="11">2.7.4.22</ecNumber>
    </recommendedName>
    <alternativeName>
        <fullName evidence="11">Uridine monophosphate kinase</fullName>
        <shortName evidence="11">UMP kinase</shortName>
        <shortName evidence="11">UMPK</shortName>
    </alternativeName>
</protein>
<dbReference type="InterPro" id="IPR036393">
    <property type="entry name" value="AceGlu_kinase-like_sf"/>
</dbReference>
<evidence type="ECO:0000256" key="8">
    <source>
        <dbReference type="ARBA" id="ARBA00022840"/>
    </source>
</evidence>